<keyword evidence="5 9" id="KW-0798">TonB box</keyword>
<dbReference type="NCBIfam" id="TIGR04057">
    <property type="entry name" value="SusC_RagA_signa"/>
    <property type="match status" value="1"/>
</dbReference>
<evidence type="ECO:0000256" key="1">
    <source>
        <dbReference type="ARBA" id="ARBA00004571"/>
    </source>
</evidence>
<feature type="domain" description="TonB-dependent receptor-like beta-barrel" evidence="10">
    <location>
        <begin position="519"/>
        <end position="852"/>
    </location>
</feature>
<dbReference type="EMBL" id="JAUJEB010000003">
    <property type="protein sequence ID" value="MDN5213768.1"/>
    <property type="molecule type" value="Genomic_DNA"/>
</dbReference>
<evidence type="ECO:0000259" key="10">
    <source>
        <dbReference type="Pfam" id="PF00593"/>
    </source>
</evidence>
<dbReference type="RefSeq" id="WP_346759106.1">
    <property type="nucleotide sequence ID" value="NZ_JAUJEB010000003.1"/>
</dbReference>
<organism evidence="12 13">
    <name type="scientific">Agaribacillus aureus</name>
    <dbReference type="NCBI Taxonomy" id="3051825"/>
    <lineage>
        <taxon>Bacteria</taxon>
        <taxon>Pseudomonadati</taxon>
        <taxon>Bacteroidota</taxon>
        <taxon>Cytophagia</taxon>
        <taxon>Cytophagales</taxon>
        <taxon>Splendidivirgaceae</taxon>
        <taxon>Agaribacillus</taxon>
    </lineage>
</organism>
<keyword evidence="6 8" id="KW-0472">Membrane</keyword>
<keyword evidence="12" id="KW-0675">Receptor</keyword>
<evidence type="ECO:0000256" key="3">
    <source>
        <dbReference type="ARBA" id="ARBA00022452"/>
    </source>
</evidence>
<keyword evidence="4 8" id="KW-0812">Transmembrane</keyword>
<dbReference type="NCBIfam" id="TIGR04056">
    <property type="entry name" value="OMP_RagA_SusC"/>
    <property type="match status" value="1"/>
</dbReference>
<comment type="subcellular location">
    <subcellularLocation>
        <location evidence="1 8">Cell outer membrane</location>
        <topology evidence="1 8">Multi-pass membrane protein</topology>
    </subcellularLocation>
</comment>
<feature type="domain" description="TonB-dependent receptor plug" evidence="11">
    <location>
        <begin position="227"/>
        <end position="334"/>
    </location>
</feature>
<sequence>MKSKTILIIWMVLKHASFVLLIINLSLSTLMANVGKAQVKSLNDISISISLSNATVRQALKAIERKTDFIFTYSNEKLSKDIRIDLYVENETLATSLLSIAKQANLEFRRVNNAISVKQMAKKIPINKRLIEVLETVISGTVTDENDEGIPGVNVLVKDTDIGTITDADGSYVLNVPDDATTLVFSYVGYVSEEVEIGGRTAIDVRLVPDVSTLSEIVVIGYGTVKKSDLTGSVASLKSQEITATPTARLDDALRGKIAGLQVVPTSSAPGAAASIRIRGSNSVSANNEPLFVIDGFIGGGNLTDININDVESVEVLKDASATAIYGSRGSNGVILITTKRGSAGKARFSYDMNVSFQSPTRLLDVLNATEYAEWINEIKGITIYPDPASLGEGTDWQEEVYRDGAPMISHTLSLSGGNDKSRYFISGNYFDQDGIYIESNLKRWQFRVNTDHKVGEKLRIGNSLTLSRRTNTPRSSNIINTAGWDPTLPVRDSDGNFTIQTVSSELSADNPVGRAIQNIDENTNTRILGNVFGEFEPIKGLKYKLSLGTNLNLFKRERYAPSTLFSQRNDGGTATIDHSETLDLLIENTLSYEREFGDHRVNALMGYTRQTIDISSSNVQTQGFVTDAFGFDNLGAGTNRSAAGSSASEEGLQSYLFRANYAYKGKYLLTVSGRADGASVFAKNNQWGIFPSAAVAWRAGDEEFIQDLGIFDDLKVRASYGRLGNPGLDPGASLTRLAQGGNNYILGVNQLVVSGIAANALGNDNLKWESTNQFDIGVDMSFMDNRIQASVDYYSKRTDDLLVSVPILWLTSFANSLTNFGEVSNKGFELSLNSVNVDRAGFRWESNFNISTNKNEVVDIDAPEGFIFINPIGGVEAVTSGVLQEGEPIGTFYGMVQDGIWNSQAEIDESGLSGFSVFPGGKRYADLNGDNVISEEDDREIIGDANPDFFGGFGNTLSYKGFELYFYWSFVVGNDIFNETDSRIAIAFDNNVPKRFADRWTPENTDTDVPSGSGVERPLITSNTQVLEDGSFLRLRNVSLAYNLPVQKLSWLQSARVYVSGTNLLLFDNYSGYDPEVSRGFSNLRRGYDQAQDPTVKMVTFGVTLDF</sequence>
<keyword evidence="2 8" id="KW-0813">Transport</keyword>
<dbReference type="InterPro" id="IPR039426">
    <property type="entry name" value="TonB-dep_rcpt-like"/>
</dbReference>
<reference evidence="12" key="1">
    <citation type="submission" date="2023-06" db="EMBL/GenBank/DDBJ databases">
        <title>Genomic of Agaribacillus aureum.</title>
        <authorList>
            <person name="Wang G."/>
        </authorList>
    </citation>
    <scope>NUCLEOTIDE SEQUENCE</scope>
    <source>
        <strain evidence="12">BMA12</strain>
    </source>
</reference>
<dbReference type="InterPro" id="IPR023997">
    <property type="entry name" value="TonB-dep_OMP_SusC/RagA_CS"/>
</dbReference>
<evidence type="ECO:0000313" key="12">
    <source>
        <dbReference type="EMBL" id="MDN5213768.1"/>
    </source>
</evidence>
<dbReference type="Proteomes" id="UP001172083">
    <property type="component" value="Unassembled WGS sequence"/>
</dbReference>
<evidence type="ECO:0000256" key="7">
    <source>
        <dbReference type="ARBA" id="ARBA00023237"/>
    </source>
</evidence>
<proteinExistence type="inferred from homology"/>
<accession>A0ABT8LBV0</accession>
<dbReference type="InterPro" id="IPR000531">
    <property type="entry name" value="Beta-barrel_TonB"/>
</dbReference>
<comment type="similarity">
    <text evidence="8 9">Belongs to the TonB-dependent receptor family.</text>
</comment>
<dbReference type="Gene3D" id="2.170.130.10">
    <property type="entry name" value="TonB-dependent receptor, plug domain"/>
    <property type="match status" value="1"/>
</dbReference>
<dbReference type="Pfam" id="PF00593">
    <property type="entry name" value="TonB_dep_Rec_b-barrel"/>
    <property type="match status" value="1"/>
</dbReference>
<name>A0ABT8LBV0_9BACT</name>
<evidence type="ECO:0000313" key="13">
    <source>
        <dbReference type="Proteomes" id="UP001172083"/>
    </source>
</evidence>
<comment type="caution">
    <text evidence="12">The sequence shown here is derived from an EMBL/GenBank/DDBJ whole genome shotgun (WGS) entry which is preliminary data.</text>
</comment>
<dbReference type="InterPro" id="IPR037066">
    <property type="entry name" value="Plug_dom_sf"/>
</dbReference>
<dbReference type="SUPFAM" id="SSF56935">
    <property type="entry name" value="Porins"/>
    <property type="match status" value="1"/>
</dbReference>
<evidence type="ECO:0000256" key="4">
    <source>
        <dbReference type="ARBA" id="ARBA00022692"/>
    </source>
</evidence>
<evidence type="ECO:0000259" key="11">
    <source>
        <dbReference type="Pfam" id="PF07715"/>
    </source>
</evidence>
<dbReference type="Pfam" id="PF07715">
    <property type="entry name" value="Plug"/>
    <property type="match status" value="1"/>
</dbReference>
<dbReference type="InterPro" id="IPR023996">
    <property type="entry name" value="TonB-dep_OMP_SusC/RagA"/>
</dbReference>
<evidence type="ECO:0000256" key="2">
    <source>
        <dbReference type="ARBA" id="ARBA00022448"/>
    </source>
</evidence>
<evidence type="ECO:0000256" key="6">
    <source>
        <dbReference type="ARBA" id="ARBA00023136"/>
    </source>
</evidence>
<dbReference type="InterPro" id="IPR012910">
    <property type="entry name" value="Plug_dom"/>
</dbReference>
<keyword evidence="7 8" id="KW-0998">Cell outer membrane</keyword>
<keyword evidence="3 8" id="KW-1134">Transmembrane beta strand</keyword>
<evidence type="ECO:0000256" key="5">
    <source>
        <dbReference type="ARBA" id="ARBA00023077"/>
    </source>
</evidence>
<dbReference type="PROSITE" id="PS52016">
    <property type="entry name" value="TONB_DEPENDENT_REC_3"/>
    <property type="match status" value="1"/>
</dbReference>
<keyword evidence="13" id="KW-1185">Reference proteome</keyword>
<protein>
    <submittedName>
        <fullName evidence="12">TonB-dependent receptor</fullName>
    </submittedName>
</protein>
<dbReference type="InterPro" id="IPR036942">
    <property type="entry name" value="Beta-barrel_TonB_sf"/>
</dbReference>
<dbReference type="Gene3D" id="2.60.40.1120">
    <property type="entry name" value="Carboxypeptidase-like, regulatory domain"/>
    <property type="match status" value="1"/>
</dbReference>
<evidence type="ECO:0000256" key="9">
    <source>
        <dbReference type="RuleBase" id="RU003357"/>
    </source>
</evidence>
<dbReference type="InterPro" id="IPR008969">
    <property type="entry name" value="CarboxyPept-like_regulatory"/>
</dbReference>
<dbReference type="Pfam" id="PF13715">
    <property type="entry name" value="CarbopepD_reg_2"/>
    <property type="match status" value="1"/>
</dbReference>
<dbReference type="SUPFAM" id="SSF49464">
    <property type="entry name" value="Carboxypeptidase regulatory domain-like"/>
    <property type="match status" value="1"/>
</dbReference>
<gene>
    <name evidence="12" type="ORF">QQ020_16970</name>
</gene>
<evidence type="ECO:0000256" key="8">
    <source>
        <dbReference type="PROSITE-ProRule" id="PRU01360"/>
    </source>
</evidence>
<dbReference type="Gene3D" id="2.40.170.20">
    <property type="entry name" value="TonB-dependent receptor, beta-barrel domain"/>
    <property type="match status" value="1"/>
</dbReference>